<dbReference type="Proteomes" id="UP000479710">
    <property type="component" value="Unassembled WGS sequence"/>
</dbReference>
<feature type="domain" description="DUF834" evidence="2">
    <location>
        <begin position="11"/>
        <end position="58"/>
    </location>
</feature>
<gene>
    <name evidence="3" type="ORF">E2562_032541</name>
</gene>
<comment type="caution">
    <text evidence="3">The sequence shown here is derived from an EMBL/GenBank/DDBJ whole genome shotgun (WGS) entry which is preliminary data.</text>
</comment>
<evidence type="ECO:0000256" key="1">
    <source>
        <dbReference type="SAM" id="MobiDB-lite"/>
    </source>
</evidence>
<evidence type="ECO:0000313" key="4">
    <source>
        <dbReference type="Proteomes" id="UP000479710"/>
    </source>
</evidence>
<protein>
    <recommendedName>
        <fullName evidence="2">DUF834 domain-containing protein</fullName>
    </recommendedName>
</protein>
<dbReference type="Pfam" id="PF05754">
    <property type="entry name" value="DUF834"/>
    <property type="match status" value="1"/>
</dbReference>
<reference evidence="3 4" key="1">
    <citation type="submission" date="2019-11" db="EMBL/GenBank/DDBJ databases">
        <title>Whole genome sequence of Oryza granulata.</title>
        <authorList>
            <person name="Li W."/>
        </authorList>
    </citation>
    <scope>NUCLEOTIDE SEQUENCE [LARGE SCALE GENOMIC DNA]</scope>
    <source>
        <strain evidence="4">cv. Menghai</strain>
        <tissue evidence="3">Leaf</tissue>
    </source>
</reference>
<feature type="region of interest" description="Disordered" evidence="1">
    <location>
        <begin position="1"/>
        <end position="29"/>
    </location>
</feature>
<name>A0A6G1CVR9_9ORYZ</name>
<accession>A0A6G1CVR9</accession>
<proteinExistence type="predicted"/>
<dbReference type="InterPro" id="IPR008552">
    <property type="entry name" value="DUF834"/>
</dbReference>
<evidence type="ECO:0000259" key="2">
    <source>
        <dbReference type="Pfam" id="PF05754"/>
    </source>
</evidence>
<keyword evidence="4" id="KW-1185">Reference proteome</keyword>
<dbReference type="AlphaFoldDB" id="A0A6G1CVR9"/>
<feature type="compositionally biased region" description="Basic and acidic residues" evidence="1">
    <location>
        <begin position="13"/>
        <end position="25"/>
    </location>
</feature>
<evidence type="ECO:0000313" key="3">
    <source>
        <dbReference type="EMBL" id="KAF0904159.1"/>
    </source>
</evidence>
<sequence length="59" mass="5830">MAGRAWGSAHRPARLDDGSSHRISDGDGVPAMIVGGEAMAGVKGKAADSVKKAAWPGGG</sequence>
<dbReference type="EMBL" id="SPHZ02000008">
    <property type="protein sequence ID" value="KAF0904159.1"/>
    <property type="molecule type" value="Genomic_DNA"/>
</dbReference>
<organism evidence="3 4">
    <name type="scientific">Oryza meyeriana var. granulata</name>
    <dbReference type="NCBI Taxonomy" id="110450"/>
    <lineage>
        <taxon>Eukaryota</taxon>
        <taxon>Viridiplantae</taxon>
        <taxon>Streptophyta</taxon>
        <taxon>Embryophyta</taxon>
        <taxon>Tracheophyta</taxon>
        <taxon>Spermatophyta</taxon>
        <taxon>Magnoliopsida</taxon>
        <taxon>Liliopsida</taxon>
        <taxon>Poales</taxon>
        <taxon>Poaceae</taxon>
        <taxon>BOP clade</taxon>
        <taxon>Oryzoideae</taxon>
        <taxon>Oryzeae</taxon>
        <taxon>Oryzinae</taxon>
        <taxon>Oryza</taxon>
        <taxon>Oryza meyeriana</taxon>
    </lineage>
</organism>